<dbReference type="Pfam" id="PF00126">
    <property type="entry name" value="HTH_1"/>
    <property type="match status" value="1"/>
</dbReference>
<evidence type="ECO:0000256" key="2">
    <source>
        <dbReference type="ARBA" id="ARBA00023015"/>
    </source>
</evidence>
<comment type="similarity">
    <text evidence="1">Belongs to the LysR transcriptional regulatory family.</text>
</comment>
<dbReference type="SUPFAM" id="SSF46785">
    <property type="entry name" value="Winged helix' DNA-binding domain"/>
    <property type="match status" value="1"/>
</dbReference>
<sequence>MLDYAALQAVAFVVREGSFEKAARLLGVTPSAVSQRIKALEERLGTILIIRGQPCTASLEGQRICRHVEDVMLLEGELSRELPALPLTGASHSRITLPIAVNADSLATWFLPAVSEFSRQTSYLFDLLVDDQDHTAELLRTGRALAAVTANAEPVQGYRSFPLGHMRYRAVASPDFVRQWFPQGPDAHTLSNAPALIFNRKDNLQDAWVRLVTGGSVNLPSHWLPSSQAFIDGSLLGMGWGMNPEYVLRPYLETGRLVELSPAHAVDVPLYWQIRAAASRQLAQLTERVKAFARSNLNNSA</sequence>
<accession>A0ABW4M9F7</accession>
<comment type="caution">
    <text evidence="6">The sequence shown here is derived from an EMBL/GenBank/DDBJ whole genome shotgun (WGS) entry which is preliminary data.</text>
</comment>
<dbReference type="Proteomes" id="UP001597322">
    <property type="component" value="Unassembled WGS sequence"/>
</dbReference>
<dbReference type="Pfam" id="PF03466">
    <property type="entry name" value="LysR_substrate"/>
    <property type="match status" value="1"/>
</dbReference>
<dbReference type="Gene3D" id="3.40.190.290">
    <property type="match status" value="1"/>
</dbReference>
<evidence type="ECO:0000313" key="7">
    <source>
        <dbReference type="Proteomes" id="UP001597322"/>
    </source>
</evidence>
<dbReference type="SUPFAM" id="SSF53850">
    <property type="entry name" value="Periplasmic binding protein-like II"/>
    <property type="match status" value="1"/>
</dbReference>
<dbReference type="EMBL" id="JBHUEQ010000027">
    <property type="protein sequence ID" value="MFD1747105.1"/>
    <property type="molecule type" value="Genomic_DNA"/>
</dbReference>
<evidence type="ECO:0000313" key="6">
    <source>
        <dbReference type="EMBL" id="MFD1747105.1"/>
    </source>
</evidence>
<dbReference type="NCBIfam" id="NF009888">
    <property type="entry name" value="PRK13348.1"/>
    <property type="match status" value="1"/>
</dbReference>
<keyword evidence="3" id="KW-0238">DNA-binding</keyword>
<feature type="domain" description="HTH lysR-type" evidence="5">
    <location>
        <begin position="2"/>
        <end position="58"/>
    </location>
</feature>
<keyword evidence="2" id="KW-0805">Transcription regulation</keyword>
<dbReference type="PANTHER" id="PTHR30579:SF2">
    <property type="entry name" value="HTH-TYPE TRANSCRIPTIONAL REGULATOR ARGP"/>
    <property type="match status" value="1"/>
</dbReference>
<dbReference type="NCBIfam" id="TIGR03298">
    <property type="entry name" value="argP"/>
    <property type="match status" value="1"/>
</dbReference>
<dbReference type="PANTHER" id="PTHR30579">
    <property type="entry name" value="TRANSCRIPTIONAL REGULATOR"/>
    <property type="match status" value="1"/>
</dbReference>
<proteinExistence type="inferred from homology"/>
<keyword evidence="4" id="KW-0804">Transcription</keyword>
<organism evidence="6 7">
    <name type="scientific">Rhizobium helianthi</name>
    <dbReference type="NCBI Taxonomy" id="1132695"/>
    <lineage>
        <taxon>Bacteria</taxon>
        <taxon>Pseudomonadati</taxon>
        <taxon>Pseudomonadota</taxon>
        <taxon>Alphaproteobacteria</taxon>
        <taxon>Hyphomicrobiales</taxon>
        <taxon>Rhizobiaceae</taxon>
        <taxon>Rhizobium/Agrobacterium group</taxon>
        <taxon>Rhizobium</taxon>
    </lineage>
</organism>
<dbReference type="PROSITE" id="PS50931">
    <property type="entry name" value="HTH_LYSR"/>
    <property type="match status" value="1"/>
</dbReference>
<evidence type="ECO:0000256" key="4">
    <source>
        <dbReference type="ARBA" id="ARBA00023163"/>
    </source>
</evidence>
<dbReference type="InterPro" id="IPR036390">
    <property type="entry name" value="WH_DNA-bd_sf"/>
</dbReference>
<dbReference type="PRINTS" id="PR00039">
    <property type="entry name" value="HTHLYSR"/>
</dbReference>
<protein>
    <submittedName>
        <fullName evidence="6">LysR family transcriptional regulator ArgP</fullName>
    </submittedName>
</protein>
<dbReference type="InterPro" id="IPR017685">
    <property type="entry name" value="ArgP"/>
</dbReference>
<evidence type="ECO:0000256" key="3">
    <source>
        <dbReference type="ARBA" id="ARBA00023125"/>
    </source>
</evidence>
<dbReference type="InterPro" id="IPR036388">
    <property type="entry name" value="WH-like_DNA-bd_sf"/>
</dbReference>
<name>A0ABW4M9F7_9HYPH</name>
<keyword evidence="7" id="KW-1185">Reference proteome</keyword>
<evidence type="ECO:0000256" key="1">
    <source>
        <dbReference type="ARBA" id="ARBA00009437"/>
    </source>
</evidence>
<evidence type="ECO:0000259" key="5">
    <source>
        <dbReference type="PROSITE" id="PS50931"/>
    </source>
</evidence>
<dbReference type="NCBIfam" id="NF002964">
    <property type="entry name" value="PRK03635.1"/>
    <property type="match status" value="1"/>
</dbReference>
<dbReference type="InterPro" id="IPR005119">
    <property type="entry name" value="LysR_subst-bd"/>
</dbReference>
<dbReference type="InterPro" id="IPR050176">
    <property type="entry name" value="LTTR"/>
</dbReference>
<dbReference type="Gene3D" id="1.10.10.10">
    <property type="entry name" value="Winged helix-like DNA-binding domain superfamily/Winged helix DNA-binding domain"/>
    <property type="match status" value="1"/>
</dbReference>
<dbReference type="RefSeq" id="WP_377403735.1">
    <property type="nucleotide sequence ID" value="NZ_JBHUEQ010000027.1"/>
</dbReference>
<gene>
    <name evidence="6" type="ORF">ACFSE1_16645</name>
</gene>
<dbReference type="InterPro" id="IPR000847">
    <property type="entry name" value="LysR_HTH_N"/>
</dbReference>
<reference evidence="7" key="1">
    <citation type="journal article" date="2019" name="Int. J. Syst. Evol. Microbiol.">
        <title>The Global Catalogue of Microorganisms (GCM) 10K type strain sequencing project: providing services to taxonomists for standard genome sequencing and annotation.</title>
        <authorList>
            <consortium name="The Broad Institute Genomics Platform"/>
            <consortium name="The Broad Institute Genome Sequencing Center for Infectious Disease"/>
            <person name="Wu L."/>
            <person name="Ma J."/>
        </authorList>
    </citation>
    <scope>NUCLEOTIDE SEQUENCE [LARGE SCALE GENOMIC DNA]</scope>
    <source>
        <strain evidence="7">CG52</strain>
    </source>
</reference>